<reference evidence="12 13" key="1">
    <citation type="journal article" date="2020" name="Nature">
        <title>Six reference-quality genomes reveal evolution of bat adaptations.</title>
        <authorList>
            <person name="Jebb D."/>
            <person name="Huang Z."/>
            <person name="Pippel M."/>
            <person name="Hughes G.M."/>
            <person name="Lavrichenko K."/>
            <person name="Devanna P."/>
            <person name="Winkler S."/>
            <person name="Jermiin L.S."/>
            <person name="Skirmuntt E.C."/>
            <person name="Katzourakis A."/>
            <person name="Burkitt-Gray L."/>
            <person name="Ray D.A."/>
            <person name="Sullivan K.A.M."/>
            <person name="Roscito J.G."/>
            <person name="Kirilenko B.M."/>
            <person name="Davalos L.M."/>
            <person name="Corthals A.P."/>
            <person name="Power M.L."/>
            <person name="Jones G."/>
            <person name="Ransome R.D."/>
            <person name="Dechmann D.K.N."/>
            <person name="Locatelli A.G."/>
            <person name="Puechmaille S.J."/>
            <person name="Fedrigo O."/>
            <person name="Jarvis E.D."/>
            <person name="Hiller M."/>
            <person name="Vernes S.C."/>
            <person name="Myers E.W."/>
            <person name="Teeling E.C."/>
        </authorList>
    </citation>
    <scope>NUCLEOTIDE SEQUENCE [LARGE SCALE GENOMIC DNA]</scope>
    <source>
        <strain evidence="12">MPipKuh1</strain>
        <tissue evidence="12">Flight muscle</tissue>
    </source>
</reference>
<evidence type="ECO:0000256" key="5">
    <source>
        <dbReference type="ARBA" id="ARBA00022490"/>
    </source>
</evidence>
<protein>
    <recommendedName>
        <fullName evidence="4 11">Interleukin-18</fullName>
        <shortName evidence="11">IL-18</shortName>
    </recommendedName>
</protein>
<name>A0A7J7WZY9_PIPKU</name>
<comment type="subunit">
    <text evidence="9">Forms a ternary complex with ligand-binding receptor subunit IL18R1 and signaling receptor subunit IL18RAP at the plasma membrane. Mature IL18 first binds to IL18R1 forming a low affinity binary complex, which then interacts with IL18RAP to form a high affinity ternary complex that signals inside the cell. Interacts with cargo receptor TMED10; the interaction mediates the translocation from the cytoplasm into the ERGIC (endoplasmic reticulum-Golgi intermediate compartment) and thereby secretion.</text>
</comment>
<comment type="subcellular location">
    <subcellularLocation>
        <location evidence="1">Cytoplasm</location>
        <location evidence="1">Cytosol</location>
    </subcellularLocation>
    <subcellularLocation>
        <location evidence="2 11">Secreted</location>
    </subcellularLocation>
</comment>
<evidence type="ECO:0000313" key="13">
    <source>
        <dbReference type="Proteomes" id="UP000558488"/>
    </source>
</evidence>
<dbReference type="Proteomes" id="UP000558488">
    <property type="component" value="Unassembled WGS sequence"/>
</dbReference>
<evidence type="ECO:0000256" key="2">
    <source>
        <dbReference type="ARBA" id="ARBA00004613"/>
    </source>
</evidence>
<keyword evidence="8" id="KW-0395">Inflammatory response</keyword>
<dbReference type="InterPro" id="IPR008996">
    <property type="entry name" value="IL1/FGF"/>
</dbReference>
<proteinExistence type="inferred from homology"/>
<comment type="caution">
    <text evidence="12">The sequence shown here is derived from an EMBL/GenBank/DDBJ whole genome shotgun (WGS) entry which is preliminary data.</text>
</comment>
<dbReference type="Pfam" id="PF00340">
    <property type="entry name" value="IL1"/>
    <property type="match status" value="1"/>
</dbReference>
<dbReference type="EMBL" id="JACAGB010000009">
    <property type="protein sequence ID" value="KAF6342924.1"/>
    <property type="molecule type" value="Genomic_DNA"/>
</dbReference>
<dbReference type="CDD" id="cd23298">
    <property type="entry name" value="beta-trefoil_IL18"/>
    <property type="match status" value="1"/>
</dbReference>
<dbReference type="GO" id="GO:0001819">
    <property type="term" value="P:positive regulation of cytokine production"/>
    <property type="evidence" value="ECO:0007669"/>
    <property type="project" value="UniProtKB-ARBA"/>
</dbReference>
<dbReference type="GO" id="GO:0005829">
    <property type="term" value="C:cytosol"/>
    <property type="evidence" value="ECO:0007669"/>
    <property type="project" value="UniProtKB-SubCell"/>
</dbReference>
<organism evidence="12 13">
    <name type="scientific">Pipistrellus kuhlii</name>
    <name type="common">Kuhl's pipistrelle</name>
    <dbReference type="NCBI Taxonomy" id="59472"/>
    <lineage>
        <taxon>Eukaryota</taxon>
        <taxon>Metazoa</taxon>
        <taxon>Chordata</taxon>
        <taxon>Craniata</taxon>
        <taxon>Vertebrata</taxon>
        <taxon>Euteleostomi</taxon>
        <taxon>Mammalia</taxon>
        <taxon>Eutheria</taxon>
        <taxon>Laurasiatheria</taxon>
        <taxon>Chiroptera</taxon>
        <taxon>Yangochiroptera</taxon>
        <taxon>Vespertilionidae</taxon>
        <taxon>Pipistrellus</taxon>
    </lineage>
</organism>
<dbReference type="PANTHER" id="PTHR10078:SF35">
    <property type="entry name" value="INTERLEUKIN-18"/>
    <property type="match status" value="1"/>
</dbReference>
<keyword evidence="5" id="KW-0963">Cytoplasm</keyword>
<evidence type="ECO:0000256" key="9">
    <source>
        <dbReference type="ARBA" id="ARBA00023612"/>
    </source>
</evidence>
<dbReference type="GO" id="GO:0071222">
    <property type="term" value="P:cellular response to lipopolysaccharide"/>
    <property type="evidence" value="ECO:0007669"/>
    <property type="project" value="TreeGrafter"/>
</dbReference>
<dbReference type="GO" id="GO:0006954">
    <property type="term" value="P:inflammatory response"/>
    <property type="evidence" value="ECO:0007669"/>
    <property type="project" value="UniProtKB-UniRule"/>
</dbReference>
<dbReference type="PANTHER" id="PTHR10078">
    <property type="entry name" value="INTERLEUKIN-1 FAMILY MEMBER"/>
    <property type="match status" value="1"/>
</dbReference>
<evidence type="ECO:0000256" key="4">
    <source>
        <dbReference type="ARBA" id="ARBA00016740"/>
    </source>
</evidence>
<dbReference type="GO" id="GO:0005615">
    <property type="term" value="C:extracellular space"/>
    <property type="evidence" value="ECO:0007669"/>
    <property type="project" value="UniProtKB-UniRule"/>
</dbReference>
<gene>
    <name evidence="12" type="ORF">mPipKuh1_006627</name>
</gene>
<keyword evidence="6 11" id="KW-0202">Cytokine</keyword>
<evidence type="ECO:0000256" key="6">
    <source>
        <dbReference type="ARBA" id="ARBA00022514"/>
    </source>
</evidence>
<sequence length="192" mass="22696">MAVEAVENNYINFVKMQFIDNTLYFIGENDENLESDYFGKIERRWSIIRNLNNQVLFVDQRRQAIFEDMTDSECRENPTKIVIHIYKDSHPRGLAVALSVKSKENFTISCKDKIISFKEMSPPDNINNEENEIIFFMRSVPGHDNKMQFESSLYRGYFLACKKENELFKLTLKERDIHGDESVMFIVEYGKY</sequence>
<evidence type="ECO:0000256" key="7">
    <source>
        <dbReference type="ARBA" id="ARBA00022525"/>
    </source>
</evidence>
<dbReference type="SUPFAM" id="SSF50353">
    <property type="entry name" value="Cytokine"/>
    <property type="match status" value="1"/>
</dbReference>
<evidence type="ECO:0000256" key="3">
    <source>
        <dbReference type="ARBA" id="ARBA00010448"/>
    </source>
</evidence>
<evidence type="ECO:0000313" key="12">
    <source>
        <dbReference type="EMBL" id="KAF6342924.1"/>
    </source>
</evidence>
<comment type="similarity">
    <text evidence="3 11">Belongs to the IL-1 family.</text>
</comment>
<dbReference type="PIRSF" id="PIRSF015162">
    <property type="entry name" value="Interleukin_18"/>
    <property type="match status" value="1"/>
</dbReference>
<accession>A0A7J7WZY9</accession>
<dbReference type="PRINTS" id="PR01933">
    <property type="entry name" value="INTRLEUKIN18"/>
</dbReference>
<dbReference type="AlphaFoldDB" id="A0A7J7WZY9"/>
<evidence type="ECO:0000256" key="11">
    <source>
        <dbReference type="PIRNR" id="PIRNR015162"/>
    </source>
</evidence>
<evidence type="ECO:0000256" key="1">
    <source>
        <dbReference type="ARBA" id="ARBA00004514"/>
    </source>
</evidence>
<dbReference type="GO" id="GO:0019221">
    <property type="term" value="P:cytokine-mediated signaling pathway"/>
    <property type="evidence" value="ECO:0007669"/>
    <property type="project" value="TreeGrafter"/>
</dbReference>
<dbReference type="InterPro" id="IPR015529">
    <property type="entry name" value="IL-18"/>
</dbReference>
<dbReference type="GO" id="GO:0006955">
    <property type="term" value="P:immune response"/>
    <property type="evidence" value="ECO:0007669"/>
    <property type="project" value="InterPro"/>
</dbReference>
<evidence type="ECO:0000256" key="8">
    <source>
        <dbReference type="ARBA" id="ARBA00023198"/>
    </source>
</evidence>
<keyword evidence="7 11" id="KW-0964">Secreted</keyword>
<evidence type="ECO:0000256" key="10">
    <source>
        <dbReference type="ARBA" id="ARBA00033736"/>
    </source>
</evidence>
<dbReference type="GO" id="GO:0005125">
    <property type="term" value="F:cytokine activity"/>
    <property type="evidence" value="ECO:0007669"/>
    <property type="project" value="UniProtKB-KW"/>
</dbReference>
<keyword evidence="13" id="KW-1185">Reference proteome</keyword>
<comment type="function">
    <text evidence="10 11">Pro-inflammatory cytokine primarily involved in epithelial barrier repair, polarized T-helper 1 (Th1) cell and natural killer (NK) cell immune responses. Upon binding to IL18R1 and IL18RAP, forms a signaling ternary complex which activates NF-kappa-B, triggering synthesis of inflammatory mediators. Synergizes with IL12/interleukin-12 to induce IFNG synthesis from T-helper 1 (Th1) cells and natural killer (NK) cells. Involved in transduction of inflammation downstream of pyroptosis: its mature form is specifically released in the extracellular milieu by passing through the gasdermin-D (GSDMD) pore.</text>
</comment>
<dbReference type="Gene3D" id="2.80.10.50">
    <property type="match status" value="1"/>
</dbReference>
<dbReference type="InterPro" id="IPR000975">
    <property type="entry name" value="IL-1_fam"/>
</dbReference>